<reference evidence="2" key="1">
    <citation type="journal article" date="2008" name="Nat. Genet.">
        <title>The Pristionchus pacificus genome provides a unique perspective on nematode lifestyle and parasitism.</title>
        <authorList>
            <person name="Dieterich C."/>
            <person name="Clifton S.W."/>
            <person name="Schuster L.N."/>
            <person name="Chinwalla A."/>
            <person name="Delehaunty K."/>
            <person name="Dinkelacker I."/>
            <person name="Fulton L."/>
            <person name="Fulton R."/>
            <person name="Godfrey J."/>
            <person name="Minx P."/>
            <person name="Mitreva M."/>
            <person name="Roeseler W."/>
            <person name="Tian H."/>
            <person name="Witte H."/>
            <person name="Yang S.P."/>
            <person name="Wilson R.K."/>
            <person name="Sommer R.J."/>
        </authorList>
    </citation>
    <scope>NUCLEOTIDE SEQUENCE [LARGE SCALE GENOMIC DNA]</scope>
    <source>
        <strain evidence="2">PS312</strain>
    </source>
</reference>
<sequence>MTQIGASRDCPGPGKDAIYVFPSPVKNASMQESQVITDRLSVLAASARTDPRRMREMREHREKSQLLLSKFTESHFSVLRFRADHTFSILHCRIHSGVSRAFEMPADFTLGVRTLMMRVIFMANTRNCKWPCRIKRNRRKNNNNKTGHKTTLRASPLKRHNNTGRNNKRGGQTWPVIQPFPAAAAASPSVAAAAAVDVAAAAGCAPKLTTYATAPAGTIILAAAAAHAASPTAAVSAAACSCCSQYITAGSETAALHARICNENCEIFERTLSFDSSAAPCFSLLPVPS</sequence>
<dbReference type="Proteomes" id="UP000005239">
    <property type="component" value="Unassembled WGS sequence"/>
</dbReference>
<protein>
    <submittedName>
        <fullName evidence="1">Uncharacterized protein</fullName>
    </submittedName>
</protein>
<keyword evidence="2" id="KW-1185">Reference proteome</keyword>
<name>A0A2A6BKT4_PRIPA</name>
<proteinExistence type="predicted"/>
<reference evidence="1" key="2">
    <citation type="submission" date="2022-06" db="UniProtKB">
        <authorList>
            <consortium name="EnsemblMetazoa"/>
        </authorList>
    </citation>
    <scope>IDENTIFICATION</scope>
    <source>
        <strain evidence="1">PS312</strain>
    </source>
</reference>
<dbReference type="AlphaFoldDB" id="A0A2A6BKT4"/>
<gene>
    <name evidence="1" type="primary">WBGene00282386</name>
</gene>
<accession>A0A2A6BKT4</accession>
<evidence type="ECO:0000313" key="2">
    <source>
        <dbReference type="Proteomes" id="UP000005239"/>
    </source>
</evidence>
<dbReference type="EnsemblMetazoa" id="PPA44017.1">
    <property type="protein sequence ID" value="PPA44017.1"/>
    <property type="gene ID" value="WBGene00282386"/>
</dbReference>
<evidence type="ECO:0000313" key="1">
    <source>
        <dbReference type="EnsemblMetazoa" id="PPA44017.1"/>
    </source>
</evidence>
<organism evidence="1 2">
    <name type="scientific">Pristionchus pacificus</name>
    <name type="common">Parasitic nematode worm</name>
    <dbReference type="NCBI Taxonomy" id="54126"/>
    <lineage>
        <taxon>Eukaryota</taxon>
        <taxon>Metazoa</taxon>
        <taxon>Ecdysozoa</taxon>
        <taxon>Nematoda</taxon>
        <taxon>Chromadorea</taxon>
        <taxon>Rhabditida</taxon>
        <taxon>Rhabditina</taxon>
        <taxon>Diplogasteromorpha</taxon>
        <taxon>Diplogasteroidea</taxon>
        <taxon>Neodiplogasteridae</taxon>
        <taxon>Pristionchus</taxon>
    </lineage>
</organism>
<accession>A0A8R1Z2M5</accession>